<evidence type="ECO:0000313" key="3">
    <source>
        <dbReference type="Proteomes" id="UP000070433"/>
    </source>
</evidence>
<keyword evidence="1" id="KW-1133">Transmembrane helix</keyword>
<dbReference type="Proteomes" id="UP000070433">
    <property type="component" value="Chromosome"/>
</dbReference>
<protein>
    <submittedName>
        <fullName evidence="2">Transcription regulator</fullName>
    </submittedName>
</protein>
<dbReference type="EMBL" id="CP010951">
    <property type="protein sequence ID" value="AMO21821.1"/>
    <property type="molecule type" value="Genomic_DNA"/>
</dbReference>
<keyword evidence="1" id="KW-0812">Transmembrane</keyword>
<dbReference type="AlphaFoldDB" id="A0A127JPA7"/>
<sequence length="143" mass="15937">MVDPRMPTDPAQPAYAAGAPGVCGWLCAEIWDHVWPWRRGVGAPHRLLRAAGIALAVAVTLAWVMAALGELRAGAVIGWWFGWSLYEVLVRLRAKRYVKDGPWWGRRYRVASVMDMVCYVSFKNLLIGASLFLVLKALGWLVT</sequence>
<feature type="transmembrane region" description="Helical" evidence="1">
    <location>
        <begin position="47"/>
        <end position="68"/>
    </location>
</feature>
<dbReference type="OrthoDB" id="8526307at2"/>
<reference evidence="2 3" key="1">
    <citation type="journal article" date="2014" name="Int. J. Syst. Evol. Microbiol.">
        <title>Ramlibacter solisilvae sp. nov., isolated from forest soil, and emended description of the genus Ramlibacter.</title>
        <authorList>
            <person name="Lee H.J."/>
            <person name="Lee S.H."/>
            <person name="Lee S.S."/>
            <person name="Lee J.S."/>
            <person name="Kim Y."/>
            <person name="Kim S.C."/>
            <person name="Jeon C.O."/>
        </authorList>
    </citation>
    <scope>NUCLEOTIDE SEQUENCE [LARGE SCALE GENOMIC DNA]</scope>
    <source>
        <strain evidence="2 3">5-10</strain>
    </source>
</reference>
<accession>A0A127JPA7</accession>
<name>A0A127JPA7_9BURK</name>
<dbReference type="PATRIC" id="fig|94132.3.peg.329"/>
<feature type="transmembrane region" description="Helical" evidence="1">
    <location>
        <begin position="74"/>
        <end position="92"/>
    </location>
</feature>
<proteinExistence type="predicted"/>
<evidence type="ECO:0000313" key="2">
    <source>
        <dbReference type="EMBL" id="AMO21821.1"/>
    </source>
</evidence>
<keyword evidence="3" id="KW-1185">Reference proteome</keyword>
<gene>
    <name evidence="2" type="ORF">UC35_01675</name>
</gene>
<feature type="transmembrane region" description="Helical" evidence="1">
    <location>
        <begin position="113"/>
        <end position="135"/>
    </location>
</feature>
<evidence type="ECO:0000256" key="1">
    <source>
        <dbReference type="SAM" id="Phobius"/>
    </source>
</evidence>
<organism evidence="2 3">
    <name type="scientific">Ramlibacter tataouinensis</name>
    <dbReference type="NCBI Taxonomy" id="94132"/>
    <lineage>
        <taxon>Bacteria</taxon>
        <taxon>Pseudomonadati</taxon>
        <taxon>Pseudomonadota</taxon>
        <taxon>Betaproteobacteria</taxon>
        <taxon>Burkholderiales</taxon>
        <taxon>Comamonadaceae</taxon>
        <taxon>Ramlibacter</taxon>
    </lineage>
</organism>
<keyword evidence="1" id="KW-0472">Membrane</keyword>